<keyword evidence="5" id="KW-0378">Hydrolase</keyword>
<comment type="caution">
    <text evidence="8">The sequence shown here is derived from an EMBL/GenBank/DDBJ whole genome shotgun (WGS) entry which is preliminary data.</text>
</comment>
<evidence type="ECO:0000256" key="5">
    <source>
        <dbReference type="ARBA" id="ARBA00022801"/>
    </source>
</evidence>
<evidence type="ECO:0000313" key="9">
    <source>
        <dbReference type="Proteomes" id="UP000825935"/>
    </source>
</evidence>
<dbReference type="InterPro" id="IPR036514">
    <property type="entry name" value="SGNH_hydro_sf"/>
</dbReference>
<dbReference type="PANTHER" id="PTHR45650">
    <property type="entry name" value="GDSL-LIKE LIPASE/ACYLHYDROLASE-RELATED"/>
    <property type="match status" value="1"/>
</dbReference>
<gene>
    <name evidence="8" type="ORF">KP509_20G008400</name>
</gene>
<feature type="signal peptide" evidence="7">
    <location>
        <begin position="1"/>
        <end position="19"/>
    </location>
</feature>
<feature type="chain" id="PRO_5035783962" description="GDSL esterase/lipase" evidence="7">
    <location>
        <begin position="20"/>
        <end position="350"/>
    </location>
</feature>
<dbReference type="InterPro" id="IPR051238">
    <property type="entry name" value="GDSL_esterase/lipase"/>
</dbReference>
<keyword evidence="6" id="KW-0442">Lipid degradation</keyword>
<proteinExistence type="inferred from homology"/>
<reference evidence="8" key="1">
    <citation type="submission" date="2021-08" db="EMBL/GenBank/DDBJ databases">
        <title>WGS assembly of Ceratopteris richardii.</title>
        <authorList>
            <person name="Marchant D.B."/>
            <person name="Chen G."/>
            <person name="Jenkins J."/>
            <person name="Shu S."/>
            <person name="Leebens-Mack J."/>
            <person name="Grimwood J."/>
            <person name="Schmutz J."/>
            <person name="Soltis P."/>
            <person name="Soltis D."/>
            <person name="Chen Z.-H."/>
        </authorList>
    </citation>
    <scope>NUCLEOTIDE SEQUENCE</scope>
    <source>
        <strain evidence="8">Whitten #5841</strain>
        <tissue evidence="8">Leaf</tissue>
    </source>
</reference>
<keyword evidence="9" id="KW-1185">Reference proteome</keyword>
<dbReference type="AlphaFoldDB" id="A0A8T2SCU0"/>
<dbReference type="Gene3D" id="3.40.50.1110">
    <property type="entry name" value="SGNH hydrolase"/>
    <property type="match status" value="1"/>
</dbReference>
<comment type="similarity">
    <text evidence="2">Belongs to the 'GDSL' lipolytic enzyme family.</text>
</comment>
<dbReference type="CDD" id="cd01837">
    <property type="entry name" value="SGNH_plant_lipase_like"/>
    <property type="match status" value="1"/>
</dbReference>
<dbReference type="OMA" id="HGFQVAN"/>
<sequence>MGAWIIFGVLLSCIHVGEAKLNLTKPFPAFFIFGDSVVDVGNNNFIVSVAHANALPFGIDFPQGPTGRFTNGKTVLDVISELINLPYPPPYLDPKSKGNAILQGLNYASAAAGYLRSSGFNFIGRIDFDTQIDWFANTVSQVNALLGETAAKDFLAKSLYATVFGSNDYINNYLLSYAPINKVYTTDQFKYVVLDKTKQQLRRIYDLGARMIAVSNIGPIGCIPSQLVRQRSVNGECSEYVNGLARDFNVGLLGVIQQLNQELPDAQFLYADVYTKIDEYVNNYPKYGFKSASMACCGRGKYNGQLLCLPFLKACPDRRDYVFFDAFHPCQVVNELLGTALYEVLKAELN</sequence>
<protein>
    <recommendedName>
        <fullName evidence="10">GDSL esterase/lipase</fullName>
    </recommendedName>
</protein>
<name>A0A8T2SCU0_CERRI</name>
<evidence type="ECO:0000256" key="3">
    <source>
        <dbReference type="ARBA" id="ARBA00022525"/>
    </source>
</evidence>
<evidence type="ECO:0000256" key="6">
    <source>
        <dbReference type="ARBA" id="ARBA00022963"/>
    </source>
</evidence>
<evidence type="ECO:0000256" key="1">
    <source>
        <dbReference type="ARBA" id="ARBA00004613"/>
    </source>
</evidence>
<evidence type="ECO:0008006" key="10">
    <source>
        <dbReference type="Google" id="ProtNLM"/>
    </source>
</evidence>
<dbReference type="Pfam" id="PF00657">
    <property type="entry name" value="Lipase_GDSL"/>
    <property type="match status" value="1"/>
</dbReference>
<dbReference type="GO" id="GO:0016042">
    <property type="term" value="P:lipid catabolic process"/>
    <property type="evidence" value="ECO:0007669"/>
    <property type="project" value="UniProtKB-KW"/>
</dbReference>
<evidence type="ECO:0000313" key="8">
    <source>
        <dbReference type="EMBL" id="KAH7330926.1"/>
    </source>
</evidence>
<dbReference type="PANTHER" id="PTHR45650:SF8">
    <property type="entry name" value="GDSL ESTERASE_LIPASE"/>
    <property type="match status" value="1"/>
</dbReference>
<evidence type="ECO:0000256" key="4">
    <source>
        <dbReference type="ARBA" id="ARBA00022729"/>
    </source>
</evidence>
<dbReference type="InterPro" id="IPR001087">
    <property type="entry name" value="GDSL"/>
</dbReference>
<keyword evidence="3" id="KW-0964">Secreted</keyword>
<evidence type="ECO:0000256" key="2">
    <source>
        <dbReference type="ARBA" id="ARBA00008668"/>
    </source>
</evidence>
<organism evidence="8 9">
    <name type="scientific">Ceratopteris richardii</name>
    <name type="common">Triangle waterfern</name>
    <dbReference type="NCBI Taxonomy" id="49495"/>
    <lineage>
        <taxon>Eukaryota</taxon>
        <taxon>Viridiplantae</taxon>
        <taxon>Streptophyta</taxon>
        <taxon>Embryophyta</taxon>
        <taxon>Tracheophyta</taxon>
        <taxon>Polypodiopsida</taxon>
        <taxon>Polypodiidae</taxon>
        <taxon>Polypodiales</taxon>
        <taxon>Pteridineae</taxon>
        <taxon>Pteridaceae</taxon>
        <taxon>Parkerioideae</taxon>
        <taxon>Ceratopteris</taxon>
    </lineage>
</organism>
<dbReference type="Proteomes" id="UP000825935">
    <property type="component" value="Chromosome 20"/>
</dbReference>
<accession>A0A8T2SCU0</accession>
<comment type="subcellular location">
    <subcellularLocation>
        <location evidence="1">Secreted</location>
    </subcellularLocation>
</comment>
<dbReference type="GO" id="GO:0005576">
    <property type="term" value="C:extracellular region"/>
    <property type="evidence" value="ECO:0007669"/>
    <property type="project" value="UniProtKB-SubCell"/>
</dbReference>
<keyword evidence="6" id="KW-0443">Lipid metabolism</keyword>
<dbReference type="GO" id="GO:0016788">
    <property type="term" value="F:hydrolase activity, acting on ester bonds"/>
    <property type="evidence" value="ECO:0007669"/>
    <property type="project" value="InterPro"/>
</dbReference>
<keyword evidence="4 7" id="KW-0732">Signal</keyword>
<evidence type="ECO:0000256" key="7">
    <source>
        <dbReference type="SAM" id="SignalP"/>
    </source>
</evidence>
<dbReference type="InterPro" id="IPR035669">
    <property type="entry name" value="SGNH_plant_lipase-like"/>
</dbReference>
<dbReference type="OrthoDB" id="1600564at2759"/>
<dbReference type="EMBL" id="CM035425">
    <property type="protein sequence ID" value="KAH7330926.1"/>
    <property type="molecule type" value="Genomic_DNA"/>
</dbReference>